<dbReference type="Proteomes" id="UP000179243">
    <property type="component" value="Unassembled WGS sequence"/>
</dbReference>
<evidence type="ECO:0000313" key="1">
    <source>
        <dbReference type="EMBL" id="OGK01294.1"/>
    </source>
</evidence>
<reference evidence="1 2" key="1">
    <citation type="journal article" date="2016" name="Nat. Commun.">
        <title>Thousands of microbial genomes shed light on interconnected biogeochemical processes in an aquifer system.</title>
        <authorList>
            <person name="Anantharaman K."/>
            <person name="Brown C.T."/>
            <person name="Hug L.A."/>
            <person name="Sharon I."/>
            <person name="Castelle C.J."/>
            <person name="Probst A.J."/>
            <person name="Thomas B.C."/>
            <person name="Singh A."/>
            <person name="Wilkins M.J."/>
            <person name="Karaoz U."/>
            <person name="Brodie E.L."/>
            <person name="Williams K.H."/>
            <person name="Hubbard S.S."/>
            <person name="Banfield J.F."/>
        </authorList>
    </citation>
    <scope>NUCLEOTIDE SEQUENCE [LARGE SCALE GENOMIC DNA]</scope>
</reference>
<comment type="caution">
    <text evidence="1">The sequence shown here is derived from an EMBL/GenBank/DDBJ whole genome shotgun (WGS) entry which is preliminary data.</text>
</comment>
<dbReference type="EMBL" id="MFYX01000127">
    <property type="protein sequence ID" value="OGK01294.1"/>
    <property type="molecule type" value="Genomic_DNA"/>
</dbReference>
<gene>
    <name evidence="1" type="ORF">A2519_12890</name>
</gene>
<name>A0A1F7F3Q0_UNCRA</name>
<accession>A0A1F7F3Q0</accession>
<sequence>MKQLILLACVLCMWGCTNFPSRYENIDKSKTRPLAIVCEPAEAAPGDTVLVKYYSFKKQTPSVAFWRLFLDIGYSNFGTRMAEKEERRLTDLWLAGSTADSFRFVMPESTILYSSALRIAFPDAVPGIDSLLNMLITLGVPVPPESLIAIDQFRTLTELKLHTEADITLDVTKNLTVRYSRRFNSPNVNVNPSVRWVGIYSVKKENMSAPDSINKYSGTTFQYLYNMDNPGLVSDTVVIDSGCSYFVAADSLDPGVDTGRQAYSYVSYIDSGIVRPDTEDVFFDWFYTNVDYQSGMAQDSLMLFVSDRSIDRVRFLPPVETTMHDFKLYLTVRDFRPNDGIMQSTGVCFRECSGTFSYTAAYKRWLESNRGTGLF</sequence>
<protein>
    <submittedName>
        <fullName evidence="1">Uncharacterized protein</fullName>
    </submittedName>
</protein>
<organism evidence="1 2">
    <name type="scientific">Candidatus Raymondbacteria bacterium RIFOXYD12_FULL_49_13</name>
    <dbReference type="NCBI Taxonomy" id="1817890"/>
    <lineage>
        <taxon>Bacteria</taxon>
        <taxon>Raymondiibacteriota</taxon>
    </lineage>
</organism>
<dbReference type="AlphaFoldDB" id="A0A1F7F3Q0"/>
<proteinExistence type="predicted"/>
<evidence type="ECO:0000313" key="2">
    <source>
        <dbReference type="Proteomes" id="UP000179243"/>
    </source>
</evidence>